<protein>
    <submittedName>
        <fullName evidence="1">Uncharacterized protein</fullName>
    </submittedName>
</protein>
<name>A0A2X1UIT3_9BURK</name>
<reference evidence="1 2" key="1">
    <citation type="submission" date="2018-06" db="EMBL/GenBank/DDBJ databases">
        <authorList>
            <consortium name="Pathogen Informatics"/>
            <person name="Doyle S."/>
        </authorList>
    </citation>
    <scope>NUCLEOTIDE SEQUENCE [LARGE SCALE GENOMIC DNA]</scope>
    <source>
        <strain evidence="1 2">NCTC11009</strain>
    </source>
</reference>
<organism evidence="1 2">
    <name type="scientific">Oligella urethralis</name>
    <dbReference type="NCBI Taxonomy" id="90245"/>
    <lineage>
        <taxon>Bacteria</taxon>
        <taxon>Pseudomonadati</taxon>
        <taxon>Pseudomonadota</taxon>
        <taxon>Betaproteobacteria</taxon>
        <taxon>Burkholderiales</taxon>
        <taxon>Alcaligenaceae</taxon>
        <taxon>Oligella</taxon>
    </lineage>
</organism>
<dbReference type="EMBL" id="UATH01000001">
    <property type="protein sequence ID" value="SPY07106.1"/>
    <property type="molecule type" value="Genomic_DNA"/>
</dbReference>
<gene>
    <name evidence="1" type="ORF">NCTC11009_00296</name>
</gene>
<evidence type="ECO:0000313" key="2">
    <source>
        <dbReference type="Proteomes" id="UP000250242"/>
    </source>
</evidence>
<evidence type="ECO:0000313" key="1">
    <source>
        <dbReference type="EMBL" id="SPY07106.1"/>
    </source>
</evidence>
<dbReference type="AlphaFoldDB" id="A0A2X1UIT3"/>
<proteinExistence type="predicted"/>
<dbReference type="Proteomes" id="UP000250242">
    <property type="component" value="Unassembled WGS sequence"/>
</dbReference>
<sequence length="65" mass="7690">MVMVGYLSFLDRRFTKKAKCVEAEVMDYETIKGEFSTLYEAKIRYVFEGNTYYHASTARSPVKRY</sequence>
<accession>A0A2X1UIT3</accession>